<dbReference type="Proteomes" id="UP000198582">
    <property type="component" value="Unassembled WGS sequence"/>
</dbReference>
<keyword evidence="8" id="KW-0808">Transferase</keyword>
<dbReference type="OrthoDB" id="4336542at2"/>
<dbReference type="Pfam" id="PF00155">
    <property type="entry name" value="Aminotran_1_2"/>
    <property type="match status" value="1"/>
</dbReference>
<dbReference type="STRING" id="394193.SAMN04489732_10323"/>
<keyword evidence="4 8" id="KW-0238">DNA-binding</keyword>
<comment type="similarity">
    <text evidence="1">In the C-terminal section; belongs to the class-I pyridoxal-phosphate-dependent aminotransferase family.</text>
</comment>
<evidence type="ECO:0000256" key="5">
    <source>
        <dbReference type="ARBA" id="ARBA00023163"/>
    </source>
</evidence>
<dbReference type="InterPro" id="IPR036390">
    <property type="entry name" value="WH_DNA-bd_sf"/>
</dbReference>
<feature type="domain" description="HTH gntR-type" evidence="7">
    <location>
        <begin position="7"/>
        <end position="75"/>
    </location>
</feature>
<evidence type="ECO:0000313" key="8">
    <source>
        <dbReference type="EMBL" id="SEO97058.1"/>
    </source>
</evidence>
<dbReference type="Gene3D" id="1.10.10.10">
    <property type="entry name" value="Winged helix-like DNA-binding domain superfamily/Winged helix DNA-binding domain"/>
    <property type="match status" value="1"/>
</dbReference>
<evidence type="ECO:0000256" key="4">
    <source>
        <dbReference type="ARBA" id="ARBA00023125"/>
    </source>
</evidence>
<protein>
    <submittedName>
        <fullName evidence="8">DNA-binding transcriptional regulator, MocR family, contains an aminotransferase domain</fullName>
    </submittedName>
</protein>
<evidence type="ECO:0000259" key="7">
    <source>
        <dbReference type="PROSITE" id="PS50949"/>
    </source>
</evidence>
<dbReference type="InterPro" id="IPR036388">
    <property type="entry name" value="WH-like_DNA-bd_sf"/>
</dbReference>
<accession>A0A1H8U332</accession>
<dbReference type="InterPro" id="IPR015424">
    <property type="entry name" value="PyrdxlP-dep_Trfase"/>
</dbReference>
<dbReference type="Pfam" id="PF00392">
    <property type="entry name" value="GntR"/>
    <property type="match status" value="1"/>
</dbReference>
<feature type="compositionally biased region" description="Basic and acidic residues" evidence="6">
    <location>
        <begin position="82"/>
        <end position="94"/>
    </location>
</feature>
<dbReference type="SUPFAM" id="SSF53383">
    <property type="entry name" value="PLP-dependent transferases"/>
    <property type="match status" value="1"/>
</dbReference>
<evidence type="ECO:0000256" key="2">
    <source>
        <dbReference type="ARBA" id="ARBA00022898"/>
    </source>
</evidence>
<dbReference type="Gene3D" id="3.40.640.10">
    <property type="entry name" value="Type I PLP-dependent aspartate aminotransferase-like (Major domain)"/>
    <property type="match status" value="1"/>
</dbReference>
<dbReference type="InterPro" id="IPR004839">
    <property type="entry name" value="Aminotransferase_I/II_large"/>
</dbReference>
<keyword evidence="8" id="KW-0032">Aminotransferase</keyword>
<dbReference type="AlphaFoldDB" id="A0A1H8U332"/>
<dbReference type="GO" id="GO:0003700">
    <property type="term" value="F:DNA-binding transcription factor activity"/>
    <property type="evidence" value="ECO:0007669"/>
    <property type="project" value="InterPro"/>
</dbReference>
<dbReference type="GO" id="GO:0008483">
    <property type="term" value="F:transaminase activity"/>
    <property type="evidence" value="ECO:0007669"/>
    <property type="project" value="UniProtKB-KW"/>
</dbReference>
<dbReference type="PANTHER" id="PTHR46577">
    <property type="entry name" value="HTH-TYPE TRANSCRIPTIONAL REGULATORY PROTEIN GABR"/>
    <property type="match status" value="1"/>
</dbReference>
<evidence type="ECO:0000313" key="9">
    <source>
        <dbReference type="Proteomes" id="UP000198582"/>
    </source>
</evidence>
<dbReference type="PANTHER" id="PTHR46577:SF2">
    <property type="entry name" value="TRANSCRIPTIONAL REGULATORY PROTEIN"/>
    <property type="match status" value="1"/>
</dbReference>
<reference evidence="8 9" key="1">
    <citation type="submission" date="2016-10" db="EMBL/GenBank/DDBJ databases">
        <authorList>
            <person name="de Groot N.N."/>
        </authorList>
    </citation>
    <scope>NUCLEOTIDE SEQUENCE [LARGE SCALE GENOMIC DNA]</scope>
    <source>
        <strain evidence="8 9">DSM 44993</strain>
    </source>
</reference>
<dbReference type="SMART" id="SM00345">
    <property type="entry name" value="HTH_GNTR"/>
    <property type="match status" value="1"/>
</dbReference>
<keyword evidence="5" id="KW-0804">Transcription</keyword>
<evidence type="ECO:0000256" key="6">
    <source>
        <dbReference type="SAM" id="MobiDB-lite"/>
    </source>
</evidence>
<proteinExistence type="inferred from homology"/>
<dbReference type="PROSITE" id="PS50949">
    <property type="entry name" value="HTH_GNTR"/>
    <property type="match status" value="1"/>
</dbReference>
<keyword evidence="3" id="KW-0805">Transcription regulation</keyword>
<dbReference type="GO" id="GO:0030170">
    <property type="term" value="F:pyridoxal phosphate binding"/>
    <property type="evidence" value="ECO:0007669"/>
    <property type="project" value="InterPro"/>
</dbReference>
<sequence length="437" mass="47020">MRVRIEGRTAREVVSSIERAVQSGRLAPSAVVPSVRSLAAELKISSATVAAAYRELRNRGVLIGSVGRDTRVSPRPPLASRAGDRLPEGVRDVSDGNPDPRLLPSLTDAAHRCGFEQYRYGDVTMMPELVRLARGQFTGFGLGEDEVCFVSGAMDGVERVLSGRLKPGDAVCVEDPCYTGVLDLVRMLGLRPVPVAVDDRGPVPGALREALQTRPGACVVTPRAHNPTGAALDEGRAAELRRVLKRHPDVLVVENDHAGATAGAGYHSLAPGRASWAVIRSVSKSLGPDLRFSFVAGDAMTISRVEGRQRMAAGWVSHVLQRLVHQLLSDRGVQRLVAEAEQTYADRRSGFVDALAGHGVPAMGRSGMNVLVPVAEEVQTVRLLRDRGWLVRAGEPHRLQSPPFVRVTVASLQPADIRELAAHFGAVLHPTRRSRLA</sequence>
<gene>
    <name evidence="8" type="ORF">SAMN04489732_10323</name>
</gene>
<evidence type="ECO:0000256" key="1">
    <source>
        <dbReference type="ARBA" id="ARBA00005384"/>
    </source>
</evidence>
<keyword evidence="2" id="KW-0663">Pyridoxal phosphate</keyword>
<name>A0A1H8U332_9PSEU</name>
<dbReference type="EMBL" id="FOEF01000003">
    <property type="protein sequence ID" value="SEO97058.1"/>
    <property type="molecule type" value="Genomic_DNA"/>
</dbReference>
<keyword evidence="9" id="KW-1185">Reference proteome</keyword>
<dbReference type="CDD" id="cd00609">
    <property type="entry name" value="AAT_like"/>
    <property type="match status" value="1"/>
</dbReference>
<dbReference type="InterPro" id="IPR015421">
    <property type="entry name" value="PyrdxlP-dep_Trfase_major"/>
</dbReference>
<feature type="region of interest" description="Disordered" evidence="6">
    <location>
        <begin position="71"/>
        <end position="100"/>
    </location>
</feature>
<evidence type="ECO:0000256" key="3">
    <source>
        <dbReference type="ARBA" id="ARBA00023015"/>
    </source>
</evidence>
<dbReference type="SUPFAM" id="SSF46785">
    <property type="entry name" value="Winged helix' DNA-binding domain"/>
    <property type="match status" value="1"/>
</dbReference>
<dbReference type="GO" id="GO:0003677">
    <property type="term" value="F:DNA binding"/>
    <property type="evidence" value="ECO:0007669"/>
    <property type="project" value="UniProtKB-KW"/>
</dbReference>
<organism evidence="8 9">
    <name type="scientific">Amycolatopsis saalfeldensis</name>
    <dbReference type="NCBI Taxonomy" id="394193"/>
    <lineage>
        <taxon>Bacteria</taxon>
        <taxon>Bacillati</taxon>
        <taxon>Actinomycetota</taxon>
        <taxon>Actinomycetes</taxon>
        <taxon>Pseudonocardiales</taxon>
        <taxon>Pseudonocardiaceae</taxon>
        <taxon>Amycolatopsis</taxon>
    </lineage>
</organism>
<dbReference type="RefSeq" id="WP_091614769.1">
    <property type="nucleotide sequence ID" value="NZ_FOEF01000003.1"/>
</dbReference>
<dbReference type="InterPro" id="IPR000524">
    <property type="entry name" value="Tscrpt_reg_HTH_GntR"/>
</dbReference>
<dbReference type="InterPro" id="IPR051446">
    <property type="entry name" value="HTH_trans_reg/aminotransferase"/>
</dbReference>